<keyword evidence="2" id="KW-1185">Reference proteome</keyword>
<evidence type="ECO:0000313" key="1">
    <source>
        <dbReference type="EMBL" id="OLQ09588.1"/>
    </source>
</evidence>
<comment type="caution">
    <text evidence="1">The sequence shown here is derived from an EMBL/GenBank/DDBJ whole genome shotgun (WGS) entry which is preliminary data.</text>
</comment>
<name>A0A1Q9EQC8_SYMMI</name>
<protein>
    <submittedName>
        <fullName evidence="1">Uncharacterized protein</fullName>
    </submittedName>
</protein>
<organism evidence="1 2">
    <name type="scientific">Symbiodinium microadriaticum</name>
    <name type="common">Dinoflagellate</name>
    <name type="synonym">Zooxanthella microadriatica</name>
    <dbReference type="NCBI Taxonomy" id="2951"/>
    <lineage>
        <taxon>Eukaryota</taxon>
        <taxon>Sar</taxon>
        <taxon>Alveolata</taxon>
        <taxon>Dinophyceae</taxon>
        <taxon>Suessiales</taxon>
        <taxon>Symbiodiniaceae</taxon>
        <taxon>Symbiodinium</taxon>
    </lineage>
</organism>
<dbReference type="Proteomes" id="UP000186817">
    <property type="component" value="Unassembled WGS sequence"/>
</dbReference>
<dbReference type="EMBL" id="LSRX01000094">
    <property type="protein sequence ID" value="OLQ09588.1"/>
    <property type="molecule type" value="Genomic_DNA"/>
</dbReference>
<sequence>MQNFPECCLPGCDSVDKNEESFVAASGAAKGKESKPALLDRRPHAGTPEKARLLEFVKDFAKCAIRGSPCTLLSPEAEAEAGDKVPAAYFIDPQMRRLFLKRTQTPETLLANIRLENVKEVSEGASSDSALPKGLAPEDMQRLVVLDFVNDEPSLFLLEGNATDRDRFVLCMRILRLYSQTCGRQGEPAISSLDQGKAVVKCDYVPALWESTGEGALCFVVRHMGDEGPSREFSRVEVLSQTPGGKETQKRFPSQFSNYPGRPAFFDVYSPTIRSLYSQVFWKALPPVDLPKEIVQRFDGKGMAIVGFEVDQVRRTEAGDVSVPISVAYNHHFESTIIGKRAAFEHVLIQGPGDPRIPEKHGHGAGTAWKPGQHEWVVRETEQGELPTSQSIGGANGGEYRKSFHGYAPGFAQVVESPTQIQITPMQIDTWNRDMMNISHPTRFVPGPVPRSSLAPISGPDALYSGPPGPVDARVLDIGGPMANMTKVNMSNTQQLMHGLTIGESSTGLNRSSATANDGMKTPGVITDVSGDLINASWSAFSDRGTTTYVEVPGEAIVRLQGGPCSSPPESGDECLALARSALFGQHRRFVLDPAPAGTLGCTAMADSREMDLVRVHFKAEGPKEGTAEEALISICLWMWKTDTLEANHSGRSTLKLHQDPFLRGTADGACNTAASRGFNAVGMADAPWALIVDGSGAVTERKLGRHEPGRLLKPSVSVQETKVQGDLRSLTLTRPLKGASSDYYTFTPFTDGSGELKFISAVGNTPNLSYHSQRSPGQLTFLPLDVFGQGKGSLEYHPTGQPEDREHVRDQGSGSVGFNNHCPEQPRSDLLAMRIHTIKGTFTGEGVLSAAHFHCHAPTCLSMAMYRCPKGTKVHRLGLGIGLRRGQGGALHVRWTGLRRFVSAHVEEVCDQTTGELLCVERPVYGNSSGDPFAEFVSQNSCCNQIGFAV</sequence>
<proteinExistence type="predicted"/>
<accession>A0A1Q9EQC8</accession>
<dbReference type="OrthoDB" id="415098at2759"/>
<evidence type="ECO:0000313" key="2">
    <source>
        <dbReference type="Proteomes" id="UP000186817"/>
    </source>
</evidence>
<gene>
    <name evidence="1" type="ORF">AK812_SmicGene6802</name>
</gene>
<reference evidence="1 2" key="1">
    <citation type="submission" date="2016-02" db="EMBL/GenBank/DDBJ databases">
        <title>Genome analysis of coral dinoflagellate symbionts highlights evolutionary adaptations to a symbiotic lifestyle.</title>
        <authorList>
            <person name="Aranda M."/>
            <person name="Li Y."/>
            <person name="Liew Y.J."/>
            <person name="Baumgarten S."/>
            <person name="Simakov O."/>
            <person name="Wilson M."/>
            <person name="Piel J."/>
            <person name="Ashoor H."/>
            <person name="Bougouffa S."/>
            <person name="Bajic V.B."/>
            <person name="Ryu T."/>
            <person name="Ravasi T."/>
            <person name="Bayer T."/>
            <person name="Micklem G."/>
            <person name="Kim H."/>
            <person name="Bhak J."/>
            <person name="Lajeunesse T.C."/>
            <person name="Voolstra C.R."/>
        </authorList>
    </citation>
    <scope>NUCLEOTIDE SEQUENCE [LARGE SCALE GENOMIC DNA]</scope>
    <source>
        <strain evidence="1 2">CCMP2467</strain>
    </source>
</reference>
<dbReference type="AlphaFoldDB" id="A0A1Q9EQC8"/>